<keyword evidence="1" id="KW-0472">Membrane</keyword>
<reference evidence="2 3" key="1">
    <citation type="submission" date="2017-08" db="EMBL/GenBank/DDBJ databases">
        <title>Genomic and metabolic characterisation of spoilage-associated Pseudomonas species.</title>
        <authorList>
            <person name="Stanborough T."/>
            <person name="Fegan N."/>
            <person name="Powell S.M."/>
            <person name="Singh T."/>
            <person name="Tamplin M.L."/>
            <person name="Chandry P.S."/>
        </authorList>
    </citation>
    <scope>NUCLEOTIDE SEQUENCE [LARGE SCALE GENOMIC DNA]</scope>
    <source>
        <strain evidence="2 3">F1801</strain>
    </source>
</reference>
<sequence length="84" mass="8809">MHVSKLITTPRRPDMIIIGIAAIVVAVIAFKLLLPLLGEMIGVVVGGVLLIGAIALCVAFPPIIILFLIVGLVIAGNKKSKDKQ</sequence>
<name>A0A267AS23_PSEFR</name>
<feature type="transmembrane region" description="Helical" evidence="1">
    <location>
        <begin position="15"/>
        <end position="34"/>
    </location>
</feature>
<evidence type="ECO:0000313" key="3">
    <source>
        <dbReference type="Proteomes" id="UP000215861"/>
    </source>
</evidence>
<organism evidence="2 3">
    <name type="scientific">Pseudomonas fragi</name>
    <dbReference type="NCBI Taxonomy" id="296"/>
    <lineage>
        <taxon>Bacteria</taxon>
        <taxon>Pseudomonadati</taxon>
        <taxon>Pseudomonadota</taxon>
        <taxon>Gammaproteobacteria</taxon>
        <taxon>Pseudomonadales</taxon>
        <taxon>Pseudomonadaceae</taxon>
        <taxon>Pseudomonas</taxon>
    </lineage>
</organism>
<keyword evidence="1" id="KW-1133">Transmembrane helix</keyword>
<keyword evidence="1" id="KW-0812">Transmembrane</keyword>
<proteinExistence type="predicted"/>
<accession>A0A267AS23</accession>
<protein>
    <submittedName>
        <fullName evidence="2">Uncharacterized protein</fullName>
    </submittedName>
</protein>
<gene>
    <name evidence="2" type="ORF">CJU81_03945</name>
</gene>
<comment type="caution">
    <text evidence="2">The sequence shown here is derived from an EMBL/GenBank/DDBJ whole genome shotgun (WGS) entry which is preliminary data.</text>
</comment>
<dbReference type="Proteomes" id="UP000215861">
    <property type="component" value="Unassembled WGS sequence"/>
</dbReference>
<evidence type="ECO:0000256" key="1">
    <source>
        <dbReference type="SAM" id="Phobius"/>
    </source>
</evidence>
<feature type="transmembrane region" description="Helical" evidence="1">
    <location>
        <begin position="40"/>
        <end position="73"/>
    </location>
</feature>
<dbReference type="EMBL" id="NQKQ01000002">
    <property type="protein sequence ID" value="PAA15345.1"/>
    <property type="molecule type" value="Genomic_DNA"/>
</dbReference>
<dbReference type="AlphaFoldDB" id="A0A267AS23"/>
<evidence type="ECO:0000313" key="2">
    <source>
        <dbReference type="EMBL" id="PAA15345.1"/>
    </source>
</evidence>